<protein>
    <submittedName>
        <fullName evidence="1">Uncharacterized protein</fullName>
    </submittedName>
</protein>
<evidence type="ECO:0000313" key="1">
    <source>
        <dbReference type="EMBL" id="GAA0330647.1"/>
    </source>
</evidence>
<reference evidence="1 2" key="1">
    <citation type="journal article" date="2019" name="Int. J. Syst. Evol. Microbiol.">
        <title>The Global Catalogue of Microorganisms (GCM) 10K type strain sequencing project: providing services to taxonomists for standard genome sequencing and annotation.</title>
        <authorList>
            <consortium name="The Broad Institute Genomics Platform"/>
            <consortium name="The Broad Institute Genome Sequencing Center for Infectious Disease"/>
            <person name="Wu L."/>
            <person name="Ma J."/>
        </authorList>
    </citation>
    <scope>NUCLEOTIDE SEQUENCE [LARGE SCALE GENOMIC DNA]</scope>
    <source>
        <strain evidence="1 2">JCM 3146</strain>
    </source>
</reference>
<dbReference type="Proteomes" id="UP001501822">
    <property type="component" value="Unassembled WGS sequence"/>
</dbReference>
<proteinExistence type="predicted"/>
<keyword evidence="2" id="KW-1185">Reference proteome</keyword>
<comment type="caution">
    <text evidence="1">The sequence shown here is derived from an EMBL/GenBank/DDBJ whole genome shotgun (WGS) entry which is preliminary data.</text>
</comment>
<evidence type="ECO:0000313" key="2">
    <source>
        <dbReference type="Proteomes" id="UP001501822"/>
    </source>
</evidence>
<accession>A0ABN0WAA3</accession>
<name>A0ABN0WAA3_9ACTN</name>
<organism evidence="1 2">
    <name type="scientific">Actinoallomurus spadix</name>
    <dbReference type="NCBI Taxonomy" id="79912"/>
    <lineage>
        <taxon>Bacteria</taxon>
        <taxon>Bacillati</taxon>
        <taxon>Actinomycetota</taxon>
        <taxon>Actinomycetes</taxon>
        <taxon>Streptosporangiales</taxon>
        <taxon>Thermomonosporaceae</taxon>
        <taxon>Actinoallomurus</taxon>
    </lineage>
</organism>
<dbReference type="EMBL" id="BAAABM010000016">
    <property type="protein sequence ID" value="GAA0330647.1"/>
    <property type="molecule type" value="Genomic_DNA"/>
</dbReference>
<sequence>MGTGRAAPDAFTLARPDAPPRAVVQYRIVASASAFVSFNGPESTFIDDAFFAVDRGRGVAASAFAMDTAAAHVTAANANEIRLNTMAPYVRPDSRRDDIE</sequence>
<gene>
    <name evidence="1" type="ORF">GCM10010151_20580</name>
</gene>